<feature type="compositionally biased region" description="Polar residues" evidence="1">
    <location>
        <begin position="389"/>
        <end position="398"/>
    </location>
</feature>
<feature type="compositionally biased region" description="Basic and acidic residues" evidence="1">
    <location>
        <begin position="467"/>
        <end position="477"/>
    </location>
</feature>
<reference evidence="2" key="2">
    <citation type="submission" date="2023-06" db="EMBL/GenBank/DDBJ databases">
        <authorList>
            <consortium name="Lawrence Berkeley National Laboratory"/>
            <person name="Haridas S."/>
            <person name="Hensen N."/>
            <person name="Bonometti L."/>
            <person name="Westerberg I."/>
            <person name="Brannstrom I.O."/>
            <person name="Guillou S."/>
            <person name="Cros-Aarteil S."/>
            <person name="Calhoun S."/>
            <person name="Kuo A."/>
            <person name="Mondo S."/>
            <person name="Pangilinan J."/>
            <person name="Riley R."/>
            <person name="Labutti K."/>
            <person name="Andreopoulos B."/>
            <person name="Lipzen A."/>
            <person name="Chen C."/>
            <person name="Yanf M."/>
            <person name="Daum C."/>
            <person name="Ng V."/>
            <person name="Clum A."/>
            <person name="Steindorff A."/>
            <person name="Ohm R."/>
            <person name="Martin F."/>
            <person name="Silar P."/>
            <person name="Natvig D."/>
            <person name="Lalanne C."/>
            <person name="Gautier V."/>
            <person name="Ament-Velasquez S.L."/>
            <person name="Kruys A."/>
            <person name="Hutchinson M.I."/>
            <person name="Powell A.J."/>
            <person name="Barry K."/>
            <person name="Miller A.N."/>
            <person name="Grigoriev I.V."/>
            <person name="Debuchy R."/>
            <person name="Gladieux P."/>
            <person name="Thoren M.H."/>
            <person name="Johannesson H."/>
        </authorList>
    </citation>
    <scope>NUCLEOTIDE SEQUENCE</scope>
    <source>
        <strain evidence="2">CBS 168.71</strain>
    </source>
</reference>
<proteinExistence type="predicted"/>
<organism evidence="2 3">
    <name type="scientific">Chaetomium fimeti</name>
    <dbReference type="NCBI Taxonomy" id="1854472"/>
    <lineage>
        <taxon>Eukaryota</taxon>
        <taxon>Fungi</taxon>
        <taxon>Dikarya</taxon>
        <taxon>Ascomycota</taxon>
        <taxon>Pezizomycotina</taxon>
        <taxon>Sordariomycetes</taxon>
        <taxon>Sordariomycetidae</taxon>
        <taxon>Sordariales</taxon>
        <taxon>Chaetomiaceae</taxon>
        <taxon>Chaetomium</taxon>
    </lineage>
</organism>
<evidence type="ECO:0000313" key="2">
    <source>
        <dbReference type="EMBL" id="KAK3296881.1"/>
    </source>
</evidence>
<feature type="region of interest" description="Disordered" evidence="1">
    <location>
        <begin position="433"/>
        <end position="488"/>
    </location>
</feature>
<comment type="caution">
    <text evidence="2">The sequence shown here is derived from an EMBL/GenBank/DDBJ whole genome shotgun (WGS) entry which is preliminary data.</text>
</comment>
<feature type="compositionally biased region" description="Polar residues" evidence="1">
    <location>
        <begin position="154"/>
        <end position="164"/>
    </location>
</feature>
<keyword evidence="3" id="KW-1185">Reference proteome</keyword>
<dbReference type="AlphaFoldDB" id="A0AAE0LT71"/>
<dbReference type="GeneID" id="87837430"/>
<feature type="compositionally biased region" description="Basic and acidic residues" evidence="1">
    <location>
        <begin position="140"/>
        <end position="151"/>
    </location>
</feature>
<name>A0AAE0LT71_9PEZI</name>
<feature type="compositionally biased region" description="Polar residues" evidence="1">
    <location>
        <begin position="320"/>
        <end position="329"/>
    </location>
</feature>
<dbReference type="RefSeq" id="XP_062660395.1">
    <property type="nucleotide sequence ID" value="XM_062800482.1"/>
</dbReference>
<feature type="region of interest" description="Disordered" evidence="1">
    <location>
        <begin position="85"/>
        <end position="165"/>
    </location>
</feature>
<reference evidence="2" key="1">
    <citation type="journal article" date="2023" name="Mol. Phylogenet. Evol.">
        <title>Genome-scale phylogeny and comparative genomics of the fungal order Sordariales.</title>
        <authorList>
            <person name="Hensen N."/>
            <person name="Bonometti L."/>
            <person name="Westerberg I."/>
            <person name="Brannstrom I.O."/>
            <person name="Guillou S."/>
            <person name="Cros-Aarteil S."/>
            <person name="Calhoun S."/>
            <person name="Haridas S."/>
            <person name="Kuo A."/>
            <person name="Mondo S."/>
            <person name="Pangilinan J."/>
            <person name="Riley R."/>
            <person name="LaButti K."/>
            <person name="Andreopoulos B."/>
            <person name="Lipzen A."/>
            <person name="Chen C."/>
            <person name="Yan M."/>
            <person name="Daum C."/>
            <person name="Ng V."/>
            <person name="Clum A."/>
            <person name="Steindorff A."/>
            <person name="Ohm R.A."/>
            <person name="Martin F."/>
            <person name="Silar P."/>
            <person name="Natvig D.O."/>
            <person name="Lalanne C."/>
            <person name="Gautier V."/>
            <person name="Ament-Velasquez S.L."/>
            <person name="Kruys A."/>
            <person name="Hutchinson M.I."/>
            <person name="Powell A.J."/>
            <person name="Barry K."/>
            <person name="Miller A.N."/>
            <person name="Grigoriev I.V."/>
            <person name="Debuchy R."/>
            <person name="Gladieux P."/>
            <person name="Hiltunen Thoren M."/>
            <person name="Johannesson H."/>
        </authorList>
    </citation>
    <scope>NUCLEOTIDE SEQUENCE</scope>
    <source>
        <strain evidence="2">CBS 168.71</strain>
    </source>
</reference>
<feature type="compositionally biased region" description="Basic residues" evidence="1">
    <location>
        <begin position="433"/>
        <end position="442"/>
    </location>
</feature>
<evidence type="ECO:0000256" key="1">
    <source>
        <dbReference type="SAM" id="MobiDB-lite"/>
    </source>
</evidence>
<feature type="region of interest" description="Disordered" evidence="1">
    <location>
        <begin position="273"/>
        <end position="400"/>
    </location>
</feature>
<accession>A0AAE0LT71</accession>
<evidence type="ECO:0000313" key="3">
    <source>
        <dbReference type="Proteomes" id="UP001278766"/>
    </source>
</evidence>
<gene>
    <name evidence="2" type="ORF">B0H64DRAFT_320805</name>
</gene>
<feature type="compositionally biased region" description="Polar residues" evidence="1">
    <location>
        <begin position="336"/>
        <end position="351"/>
    </location>
</feature>
<sequence>MREPSSNQSEREQRCCISSDAEGRIWTSFPPLSHPLSIRPVPESFYHFDRFDSENTGTAIAQVGRAISPVPSSQKAENLEWHEWVGQPSSPVSSHVAIEGSRTSIEHRVSPGVSEVPRPKRKPQDSPPSLPPLNGFTADRSTDTVESRGEEIQPVSTSGPSRENNMVAGINIRGQGRVVTCVGHVLNPACVSDDNSSSQSPPTAPQACISAGEINSDEAWKTFVFGDENSDEIGKAAFEEAKHDAVRSLQPSNTLVSPSNNFKSDEDSNIATIGTLPFYTQDRQTSGSDSREAYSSAGAPSSQEVTYGPSLAETELEGPRNNSDVSFQPPSVVVNAGTSSPSQIDITINTSESDEFGSPEQADISASESHAAAPSMATSVAVAPAHSKVSPSETSDTAEQFRFSQPKLFIGSRLNLPQPGRIVEYGVGSINVTKRRRGRPKKRANDGRADIRALPNYSSDPIEEFEEERRVRKEGRAPESLFPALELT</sequence>
<dbReference type="EMBL" id="JAUEPN010000003">
    <property type="protein sequence ID" value="KAK3296881.1"/>
    <property type="molecule type" value="Genomic_DNA"/>
</dbReference>
<dbReference type="Proteomes" id="UP001278766">
    <property type="component" value="Unassembled WGS sequence"/>
</dbReference>
<protein>
    <submittedName>
        <fullName evidence="2">Uncharacterized protein</fullName>
    </submittedName>
</protein>